<dbReference type="SFLD" id="SFLDS00019">
    <property type="entry name" value="Glutathione_Transferase_(cytos"/>
    <property type="match status" value="1"/>
</dbReference>
<dbReference type="CDD" id="cd00570">
    <property type="entry name" value="GST_N_family"/>
    <property type="match status" value="1"/>
</dbReference>
<dbReference type="EMBL" id="CP051775">
    <property type="protein sequence ID" value="QJE72136.1"/>
    <property type="molecule type" value="Genomic_DNA"/>
</dbReference>
<dbReference type="KEGG" id="acru:HHL28_02565"/>
<proteinExistence type="predicted"/>
<dbReference type="PANTHER" id="PTHR43968:SF6">
    <property type="entry name" value="GLUTATHIONE S-TRANSFERASE OMEGA"/>
    <property type="match status" value="1"/>
</dbReference>
<dbReference type="CDD" id="cd00299">
    <property type="entry name" value="GST_C_family"/>
    <property type="match status" value="1"/>
</dbReference>
<dbReference type="InterPro" id="IPR050983">
    <property type="entry name" value="GST_Omega/HSP26"/>
</dbReference>
<dbReference type="InterPro" id="IPR004045">
    <property type="entry name" value="Glutathione_S-Trfase_N"/>
</dbReference>
<protein>
    <submittedName>
        <fullName evidence="3">Glutathione S-transferase family protein</fullName>
    </submittedName>
</protein>
<dbReference type="PROSITE" id="PS50404">
    <property type="entry name" value="GST_NTER"/>
    <property type="match status" value="1"/>
</dbReference>
<dbReference type="SFLD" id="SFLDG00358">
    <property type="entry name" value="Main_(cytGST)"/>
    <property type="match status" value="1"/>
</dbReference>
<reference evidence="3" key="1">
    <citation type="submission" date="2020-04" db="EMBL/GenBank/DDBJ databases">
        <title>A desert anoxygenic phototrophic bacterium fixes CO2 using RubisCO under aerobic conditions.</title>
        <authorList>
            <person name="Tang K."/>
        </authorList>
    </citation>
    <scope>NUCLEOTIDE SEQUENCE [LARGE SCALE GENOMIC DNA]</scope>
    <source>
        <strain evidence="3">MIMtkB3</strain>
    </source>
</reference>
<dbReference type="PROSITE" id="PS50405">
    <property type="entry name" value="GST_CTER"/>
    <property type="match status" value="1"/>
</dbReference>
<keyword evidence="4" id="KW-1185">Reference proteome</keyword>
<dbReference type="Pfam" id="PF13417">
    <property type="entry name" value="GST_N_3"/>
    <property type="match status" value="1"/>
</dbReference>
<dbReference type="Proteomes" id="UP000501891">
    <property type="component" value="Chromosome"/>
</dbReference>
<evidence type="ECO:0000259" key="1">
    <source>
        <dbReference type="PROSITE" id="PS50404"/>
    </source>
</evidence>
<feature type="domain" description="GST N-terminal" evidence="1">
    <location>
        <begin position="1"/>
        <end position="76"/>
    </location>
</feature>
<dbReference type="GO" id="GO:0005737">
    <property type="term" value="C:cytoplasm"/>
    <property type="evidence" value="ECO:0007669"/>
    <property type="project" value="TreeGrafter"/>
</dbReference>
<evidence type="ECO:0000313" key="4">
    <source>
        <dbReference type="Proteomes" id="UP000501891"/>
    </source>
</evidence>
<dbReference type="AlphaFoldDB" id="A0A858R4Y5"/>
<evidence type="ECO:0000313" key="3">
    <source>
        <dbReference type="EMBL" id="QJE72136.1"/>
    </source>
</evidence>
<dbReference type="Gene3D" id="3.40.30.10">
    <property type="entry name" value="Glutaredoxin"/>
    <property type="match status" value="1"/>
</dbReference>
<dbReference type="InterPro" id="IPR010987">
    <property type="entry name" value="Glutathione-S-Trfase_C-like"/>
</dbReference>
<dbReference type="InterPro" id="IPR036249">
    <property type="entry name" value="Thioredoxin-like_sf"/>
</dbReference>
<dbReference type="Gene3D" id="1.20.1050.10">
    <property type="match status" value="1"/>
</dbReference>
<dbReference type="SUPFAM" id="SSF47616">
    <property type="entry name" value="GST C-terminal domain-like"/>
    <property type="match status" value="1"/>
</dbReference>
<dbReference type="PANTHER" id="PTHR43968">
    <property type="match status" value="1"/>
</dbReference>
<evidence type="ECO:0000259" key="2">
    <source>
        <dbReference type="PROSITE" id="PS50405"/>
    </source>
</evidence>
<gene>
    <name evidence="3" type="ORF">HHL28_02565</name>
</gene>
<organism evidence="3 4">
    <name type="scientific">Aerophototrophica crusticola</name>
    <dbReference type="NCBI Taxonomy" id="1709002"/>
    <lineage>
        <taxon>Bacteria</taxon>
        <taxon>Pseudomonadati</taxon>
        <taxon>Pseudomonadota</taxon>
        <taxon>Alphaproteobacteria</taxon>
        <taxon>Rhodospirillales</taxon>
        <taxon>Rhodospirillaceae</taxon>
        <taxon>Aerophototrophica</taxon>
    </lineage>
</organism>
<dbReference type="InterPro" id="IPR036282">
    <property type="entry name" value="Glutathione-S-Trfase_C_sf"/>
</dbReference>
<dbReference type="GO" id="GO:0016740">
    <property type="term" value="F:transferase activity"/>
    <property type="evidence" value="ECO:0007669"/>
    <property type="project" value="UniProtKB-KW"/>
</dbReference>
<feature type="domain" description="GST C-terminal" evidence="2">
    <location>
        <begin position="81"/>
        <end position="202"/>
    </location>
</feature>
<sequence length="218" mass="24092">MITIYGMAGSPYVSRVLFQVRAKGLEHTLKPAPFGTPEFKAMNPIGKVPVLDHDGFILPESAVICEYLEDAFPTPSLLGTNPQARAKARLVGRTVDLYCQDMGEMLRAGMDPSHKIDMEAARARLDKGLDALEVFLADDAYAAGPEVTLADCTLVGWLFYARMFWARGNDDLATRPKLRRYVEFVSAQPLVQQLWSDMDTAFRAFLAKFAAQRAAQAG</sequence>
<name>A0A858R4Y5_9PROT</name>
<dbReference type="InterPro" id="IPR040079">
    <property type="entry name" value="Glutathione_S-Trfase"/>
</dbReference>
<dbReference type="SUPFAM" id="SSF52833">
    <property type="entry name" value="Thioredoxin-like"/>
    <property type="match status" value="1"/>
</dbReference>
<accession>A0A858R4Y5</accession>
<dbReference type="Pfam" id="PF13410">
    <property type="entry name" value="GST_C_2"/>
    <property type="match status" value="1"/>
</dbReference>